<protein>
    <submittedName>
        <fullName evidence="1">Uncharacterized protein</fullName>
    </submittedName>
</protein>
<proteinExistence type="predicted"/>
<sequence length="192" mass="21980">MWGALPRRQGSSVSRRYRSVRPRRRWRRRCSSALVDPELYALAGAVVLSPLSSPSRWPSSLYPSCVPLPDPSSPSRDPRQHRLVPRDLVVPILKPSRLFKIRTTEDRWRQRPTSFPPPSRLPDLRCRRLSERRATVERLGGLVDLMIDLSGSVFSLDRPGAKVSWTLMPSSRSKREQLTNHVIVDSLCKSYS</sequence>
<reference evidence="1 2" key="1">
    <citation type="journal article" date="2019" name="Sci. Rep.">
        <title>A high-quality genome of Eragrostis curvula grass provides insights into Poaceae evolution and supports new strategies to enhance forage quality.</title>
        <authorList>
            <person name="Carballo J."/>
            <person name="Santos B.A.C.M."/>
            <person name="Zappacosta D."/>
            <person name="Garbus I."/>
            <person name="Selva J.P."/>
            <person name="Gallo C.A."/>
            <person name="Diaz A."/>
            <person name="Albertini E."/>
            <person name="Caccamo M."/>
            <person name="Echenique V."/>
        </authorList>
    </citation>
    <scope>NUCLEOTIDE SEQUENCE [LARGE SCALE GENOMIC DNA]</scope>
    <source>
        <strain evidence="2">cv. Victoria</strain>
        <tissue evidence="1">Leaf</tissue>
    </source>
</reference>
<feature type="non-terminal residue" evidence="1">
    <location>
        <position position="1"/>
    </location>
</feature>
<evidence type="ECO:0000313" key="2">
    <source>
        <dbReference type="Proteomes" id="UP000324897"/>
    </source>
</evidence>
<dbReference type="AlphaFoldDB" id="A0A5J9T5E7"/>
<keyword evidence="2" id="KW-1185">Reference proteome</keyword>
<comment type="caution">
    <text evidence="1">The sequence shown here is derived from an EMBL/GenBank/DDBJ whole genome shotgun (WGS) entry which is preliminary data.</text>
</comment>
<accession>A0A5J9T5E7</accession>
<dbReference type="EMBL" id="RWGY01000051">
    <property type="protein sequence ID" value="TVU06474.1"/>
    <property type="molecule type" value="Genomic_DNA"/>
</dbReference>
<evidence type="ECO:0000313" key="1">
    <source>
        <dbReference type="EMBL" id="TVU06474.1"/>
    </source>
</evidence>
<dbReference type="Proteomes" id="UP000324897">
    <property type="component" value="Unassembled WGS sequence"/>
</dbReference>
<gene>
    <name evidence="1" type="ORF">EJB05_49691</name>
</gene>
<organism evidence="1 2">
    <name type="scientific">Eragrostis curvula</name>
    <name type="common">weeping love grass</name>
    <dbReference type="NCBI Taxonomy" id="38414"/>
    <lineage>
        <taxon>Eukaryota</taxon>
        <taxon>Viridiplantae</taxon>
        <taxon>Streptophyta</taxon>
        <taxon>Embryophyta</taxon>
        <taxon>Tracheophyta</taxon>
        <taxon>Spermatophyta</taxon>
        <taxon>Magnoliopsida</taxon>
        <taxon>Liliopsida</taxon>
        <taxon>Poales</taxon>
        <taxon>Poaceae</taxon>
        <taxon>PACMAD clade</taxon>
        <taxon>Chloridoideae</taxon>
        <taxon>Eragrostideae</taxon>
        <taxon>Eragrostidinae</taxon>
        <taxon>Eragrostis</taxon>
    </lineage>
</organism>
<dbReference type="Gramene" id="TVU06474">
    <property type="protein sequence ID" value="TVU06474"/>
    <property type="gene ID" value="EJB05_49691"/>
</dbReference>
<name>A0A5J9T5E7_9POAL</name>